<dbReference type="GO" id="GO:0005576">
    <property type="term" value="C:extracellular region"/>
    <property type="evidence" value="ECO:0007669"/>
    <property type="project" value="UniProtKB-SubCell"/>
</dbReference>
<dbReference type="InterPro" id="IPR016187">
    <property type="entry name" value="CTDL_fold"/>
</dbReference>
<dbReference type="SUPFAM" id="SSF56436">
    <property type="entry name" value="C-type lectin-like"/>
    <property type="match status" value="1"/>
</dbReference>
<feature type="signal peptide" evidence="5">
    <location>
        <begin position="1"/>
        <end position="16"/>
    </location>
</feature>
<comment type="caution">
    <text evidence="7">The sequence shown here is derived from an EMBL/GenBank/DDBJ whole genome shotgun (WGS) entry which is preliminary data.</text>
</comment>
<accession>A0ABD1CF72</accession>
<dbReference type="GO" id="GO:0030246">
    <property type="term" value="F:carbohydrate binding"/>
    <property type="evidence" value="ECO:0007669"/>
    <property type="project" value="UniProtKB-KW"/>
</dbReference>
<feature type="chain" id="PRO_5044890330" description="C-type lectin domain-containing protein" evidence="5">
    <location>
        <begin position="17"/>
        <end position="156"/>
    </location>
</feature>
<organism evidence="7 8">
    <name type="scientific">Culex pipiens pipiens</name>
    <name type="common">Northern house mosquito</name>
    <dbReference type="NCBI Taxonomy" id="38569"/>
    <lineage>
        <taxon>Eukaryota</taxon>
        <taxon>Metazoa</taxon>
        <taxon>Ecdysozoa</taxon>
        <taxon>Arthropoda</taxon>
        <taxon>Hexapoda</taxon>
        <taxon>Insecta</taxon>
        <taxon>Pterygota</taxon>
        <taxon>Neoptera</taxon>
        <taxon>Endopterygota</taxon>
        <taxon>Diptera</taxon>
        <taxon>Nematocera</taxon>
        <taxon>Culicoidea</taxon>
        <taxon>Culicidae</taxon>
        <taxon>Culicinae</taxon>
        <taxon>Culicini</taxon>
        <taxon>Culex</taxon>
        <taxon>Culex</taxon>
    </lineage>
</organism>
<keyword evidence="3 5" id="KW-0732">Signal</keyword>
<dbReference type="PROSITE" id="PS50041">
    <property type="entry name" value="C_TYPE_LECTIN_2"/>
    <property type="match status" value="1"/>
</dbReference>
<evidence type="ECO:0000259" key="6">
    <source>
        <dbReference type="PROSITE" id="PS50041"/>
    </source>
</evidence>
<dbReference type="SMART" id="SM00034">
    <property type="entry name" value="CLECT"/>
    <property type="match status" value="1"/>
</dbReference>
<evidence type="ECO:0000313" key="7">
    <source>
        <dbReference type="EMBL" id="KAL1375050.1"/>
    </source>
</evidence>
<evidence type="ECO:0000256" key="2">
    <source>
        <dbReference type="ARBA" id="ARBA00022525"/>
    </source>
</evidence>
<dbReference type="Proteomes" id="UP001562425">
    <property type="component" value="Unassembled WGS sequence"/>
</dbReference>
<dbReference type="PANTHER" id="PTHR22799">
    <property type="entry name" value="TETRANECTIN-RELATED"/>
    <property type="match status" value="1"/>
</dbReference>
<evidence type="ECO:0000256" key="3">
    <source>
        <dbReference type="ARBA" id="ARBA00022729"/>
    </source>
</evidence>
<name>A0ABD1CF72_CULPP</name>
<evidence type="ECO:0000313" key="8">
    <source>
        <dbReference type="Proteomes" id="UP001562425"/>
    </source>
</evidence>
<gene>
    <name evidence="7" type="ORF">pipiens_004756</name>
</gene>
<dbReference type="Gene3D" id="3.10.100.10">
    <property type="entry name" value="Mannose-Binding Protein A, subunit A"/>
    <property type="match status" value="1"/>
</dbReference>
<evidence type="ECO:0000256" key="4">
    <source>
        <dbReference type="ARBA" id="ARBA00022734"/>
    </source>
</evidence>
<reference evidence="7 8" key="1">
    <citation type="submission" date="2024-05" db="EMBL/GenBank/DDBJ databases">
        <title>Culex pipiens pipiens assembly and annotation.</title>
        <authorList>
            <person name="Alout H."/>
            <person name="Durand T."/>
        </authorList>
    </citation>
    <scope>NUCLEOTIDE SEQUENCE [LARGE SCALE GENOMIC DNA]</scope>
    <source>
        <strain evidence="7">HA-2024</strain>
        <tissue evidence="7">Whole body</tissue>
    </source>
</reference>
<sequence>MNKLAGLIVILAVSSSQQNLIEKDSQSKYLLPNFTVNWFKAVEYCHYLGQRLAIIESPAAEENLYRAIKSSDVFVNISTRVWIGANDLGDEGNFHWHATGRRVQYANWVHLQPDNWGGDENCVEVGTNFVGGFELNWKWNDDDCNRPHYFVCEEGS</sequence>
<feature type="domain" description="C-type lectin" evidence="6">
    <location>
        <begin position="29"/>
        <end position="153"/>
    </location>
</feature>
<dbReference type="Pfam" id="PF00059">
    <property type="entry name" value="Lectin_C"/>
    <property type="match status" value="1"/>
</dbReference>
<dbReference type="PANTHER" id="PTHR22799:SF1">
    <property type="entry name" value="C-TYPE LECTIN DOMAIN FAMILY 11 MEMBER A"/>
    <property type="match status" value="1"/>
</dbReference>
<comment type="subcellular location">
    <subcellularLocation>
        <location evidence="1">Secreted</location>
    </subcellularLocation>
</comment>
<keyword evidence="8" id="KW-1185">Reference proteome</keyword>
<dbReference type="InterPro" id="IPR051663">
    <property type="entry name" value="CLec_Tetranectin-domain"/>
</dbReference>
<dbReference type="EMBL" id="JBEHCU010012817">
    <property type="protein sequence ID" value="KAL1375050.1"/>
    <property type="molecule type" value="Genomic_DNA"/>
</dbReference>
<evidence type="ECO:0000256" key="1">
    <source>
        <dbReference type="ARBA" id="ARBA00004613"/>
    </source>
</evidence>
<dbReference type="InterPro" id="IPR016186">
    <property type="entry name" value="C-type_lectin-like/link_sf"/>
</dbReference>
<proteinExistence type="predicted"/>
<evidence type="ECO:0000256" key="5">
    <source>
        <dbReference type="SAM" id="SignalP"/>
    </source>
</evidence>
<keyword evidence="2" id="KW-0964">Secreted</keyword>
<keyword evidence="4" id="KW-0430">Lectin</keyword>
<dbReference type="AlphaFoldDB" id="A0ABD1CF72"/>
<protein>
    <recommendedName>
        <fullName evidence="6">C-type lectin domain-containing protein</fullName>
    </recommendedName>
</protein>
<dbReference type="InterPro" id="IPR001304">
    <property type="entry name" value="C-type_lectin-like"/>
</dbReference>